<dbReference type="RefSeq" id="WP_372433147.1">
    <property type="nucleotide sequence ID" value="NZ_JABBYC010000040.1"/>
</dbReference>
<evidence type="ECO:0000313" key="3">
    <source>
        <dbReference type="EMBL" id="MBL0887956.1"/>
    </source>
</evidence>
<dbReference type="Proteomes" id="UP000675409">
    <property type="component" value="Unassembled WGS sequence"/>
</dbReference>
<name>A0ABS1LNX9_9MICO</name>
<dbReference type="EMBL" id="JABBYC010000040">
    <property type="protein sequence ID" value="MBL0887956.1"/>
    <property type="molecule type" value="Genomic_DNA"/>
</dbReference>
<protein>
    <recommendedName>
        <fullName evidence="2">Tetracyclin repressor-like C-terminal domain-containing protein</fullName>
    </recommendedName>
</protein>
<feature type="domain" description="Tetracyclin repressor-like C-terminal" evidence="2">
    <location>
        <begin position="22"/>
        <end position="66"/>
    </location>
</feature>
<accession>A0ABS1LNX9</accession>
<evidence type="ECO:0000313" key="4">
    <source>
        <dbReference type="Proteomes" id="UP000675409"/>
    </source>
</evidence>
<gene>
    <name evidence="3" type="ORF">HGK34_16985</name>
</gene>
<comment type="caution">
    <text evidence="3">The sequence shown here is derived from an EMBL/GenBank/DDBJ whole genome shotgun (WGS) entry which is preliminary data.</text>
</comment>
<evidence type="ECO:0000259" key="2">
    <source>
        <dbReference type="Pfam" id="PF17929"/>
    </source>
</evidence>
<proteinExistence type="predicted"/>
<dbReference type="InterPro" id="IPR041483">
    <property type="entry name" value="TetR_C_34"/>
</dbReference>
<evidence type="ECO:0000256" key="1">
    <source>
        <dbReference type="SAM" id="MobiDB-lite"/>
    </source>
</evidence>
<reference evidence="3 4" key="1">
    <citation type="journal article" date="2021" name="Arch. Microbiol.">
        <title>Myceligenerans indicum sp. nov., an actinobacterium isolated from mangrove sediment of Sundarbans, India.</title>
        <authorList>
            <person name="Asha K."/>
            <person name="Bhadury P."/>
        </authorList>
    </citation>
    <scope>NUCLEOTIDE SEQUENCE [LARGE SCALE GENOMIC DNA]</scope>
    <source>
        <strain evidence="3 4">I2</strain>
    </source>
</reference>
<dbReference type="Gene3D" id="1.10.357.10">
    <property type="entry name" value="Tetracycline Repressor, domain 2"/>
    <property type="match status" value="1"/>
</dbReference>
<keyword evidence="4" id="KW-1185">Reference proteome</keyword>
<organism evidence="3 4">
    <name type="scientific">Myceligenerans indicum</name>
    <dbReference type="NCBI Taxonomy" id="2593663"/>
    <lineage>
        <taxon>Bacteria</taxon>
        <taxon>Bacillati</taxon>
        <taxon>Actinomycetota</taxon>
        <taxon>Actinomycetes</taxon>
        <taxon>Micrococcales</taxon>
        <taxon>Promicromonosporaceae</taxon>
        <taxon>Myceligenerans</taxon>
    </lineage>
</organism>
<feature type="region of interest" description="Disordered" evidence="1">
    <location>
        <begin position="68"/>
        <end position="87"/>
    </location>
</feature>
<sequence>MVQLSASQREPSPSAPSWSVEAANLWQVAHPTPVLARLYEEEPAWGHVALDFEPRLTRLLQATARGLAGAGTELTPSAGSAARRGDT</sequence>
<dbReference type="Pfam" id="PF17929">
    <property type="entry name" value="TetR_C_34"/>
    <property type="match status" value="1"/>
</dbReference>